<dbReference type="Proteomes" id="UP000607331">
    <property type="component" value="Unassembled WGS sequence"/>
</dbReference>
<evidence type="ECO:0000313" key="1">
    <source>
        <dbReference type="EMBL" id="MBC1184129.1"/>
    </source>
</evidence>
<keyword evidence="2" id="KW-1185">Reference proteome</keyword>
<organism evidence="1 2">
    <name type="scientific">Kluyvera sichuanensis</name>
    <dbReference type="NCBI Taxonomy" id="2725494"/>
    <lineage>
        <taxon>Bacteria</taxon>
        <taxon>Pseudomonadati</taxon>
        <taxon>Pseudomonadota</taxon>
        <taxon>Gammaproteobacteria</taxon>
        <taxon>Enterobacterales</taxon>
        <taxon>Enterobacteriaceae</taxon>
        <taxon>Kluyvera</taxon>
    </lineage>
</organism>
<comment type="caution">
    <text evidence="1">The sequence shown here is derived from an EMBL/GenBank/DDBJ whole genome shotgun (WGS) entry which is preliminary data.</text>
</comment>
<sequence length="62" mass="7365">MKETPDEEPDQVLIDSVNIEAKKFRLRTQPFISQEMDGCIQKEFNDNKFEFMKHARKKGYKG</sequence>
<dbReference type="EMBL" id="JABBJF010000001">
    <property type="protein sequence ID" value="MBC1184129.1"/>
    <property type="molecule type" value="Genomic_DNA"/>
</dbReference>
<name>A0ABR6RMA6_9ENTR</name>
<gene>
    <name evidence="1" type="ORF">HII27_00200</name>
</gene>
<accession>A0ABR6RMA6</accession>
<reference evidence="1 2" key="1">
    <citation type="submission" date="2020-04" db="EMBL/GenBank/DDBJ databases">
        <title>The draft genome of Kluyvera sichuanensis strain SCKS090646.</title>
        <authorList>
            <person name="Wei L."/>
            <person name="Liu L."/>
            <person name="Feng Y."/>
            <person name="Zong Z."/>
        </authorList>
    </citation>
    <scope>NUCLEOTIDE SEQUENCE [LARGE SCALE GENOMIC DNA]</scope>
    <source>
        <strain evidence="1 2">090646</strain>
    </source>
</reference>
<proteinExistence type="predicted"/>
<protein>
    <submittedName>
        <fullName evidence="1">Uncharacterized protein</fullName>
    </submittedName>
</protein>
<evidence type="ECO:0000313" key="2">
    <source>
        <dbReference type="Proteomes" id="UP000607331"/>
    </source>
</evidence>
<dbReference type="RefSeq" id="WP_185665977.1">
    <property type="nucleotide sequence ID" value="NZ_JABBJF010000001.1"/>
</dbReference>